<dbReference type="PANTHER" id="PTHR42057:SF2">
    <property type="entry name" value="F-BOX DOMAIN PROTEIN (AFU_ORTHOLOGUE AFUA_4G00200)-RELATED"/>
    <property type="match status" value="1"/>
</dbReference>
<gene>
    <name evidence="2" type="ORF">CGLO_17380</name>
</gene>
<sequence length="534" mass="61752">MELHDFPTEVLGLILRSLFDEKGEYGELTYGYHDIANARLVCRKWNTLATPHLFETITLVHHDAPEADFDEDEDVEEADSSEFRIWNKMVDNDTIRNVAQCAVIKSAPEDLANDGDWEIWEDWKNKGEFPRFTNAVARITELKNLRMLHLRFSDKCRGETTDSRGWDDGWEDGVEPLGARFATLKTVFNAMATRDKDSDATKIRWLRLENVQNTSLESLVAPAMADTVKHINRLDLLVLEECNEHGPDHDLNCKERWLFEPHLQKEILPKFSDSLTTLTLGFQEYWGTAPGHFDGKGLQFPRLKTLNLVNFVISHHDHFDWVLAQTSLTTLRLLNCRIASHLRIYDELLTTSGTPTHDWERCPDGAFGFTYNDDRVYTFSGRWETIFNGIHTKLTNLTDFYFNTVQYLNHPFRRLENMDDMKNRLFPNRYIVLDAGLLPSPWIESSEVDGKMEFGNNDPTPVAPDSTDNRYITKCELNVGKELSMYDFRAFDSLIRATWNRKNGWDWWSRKSSPPITRPTAKPPPAFVFGASDQ</sequence>
<name>T0KWX7_COLGC</name>
<dbReference type="SUPFAM" id="SSF52058">
    <property type="entry name" value="L domain-like"/>
    <property type="match status" value="1"/>
</dbReference>
<reference evidence="3" key="1">
    <citation type="journal article" date="2013" name="Mol. Plant Microbe Interact.">
        <title>Global aspects of pacC regulation of pathogenicity genes in Colletotrichum gloeosporioides as revealed by transcriptome analysis.</title>
        <authorList>
            <person name="Alkan N."/>
            <person name="Meng X."/>
            <person name="Friedlander G."/>
            <person name="Reuveni E."/>
            <person name="Sukno S."/>
            <person name="Sherman A."/>
            <person name="Thon M."/>
            <person name="Fluhr R."/>
            <person name="Prusky D."/>
        </authorList>
    </citation>
    <scope>NUCLEOTIDE SEQUENCE [LARGE SCALE GENOMIC DNA]</scope>
    <source>
        <strain evidence="3">Cg-14</strain>
    </source>
</reference>
<comment type="caution">
    <text evidence="2">The sequence shown here is derived from an EMBL/GenBank/DDBJ whole genome shotgun (WGS) entry which is preliminary data.</text>
</comment>
<organism evidence="2 3">
    <name type="scientific">Colletotrichum gloeosporioides (strain Cg-14)</name>
    <name type="common">Anthracnose fungus</name>
    <name type="synonym">Glomerella cingulata</name>
    <dbReference type="NCBI Taxonomy" id="1237896"/>
    <lineage>
        <taxon>Eukaryota</taxon>
        <taxon>Fungi</taxon>
        <taxon>Dikarya</taxon>
        <taxon>Ascomycota</taxon>
        <taxon>Pezizomycotina</taxon>
        <taxon>Sordariomycetes</taxon>
        <taxon>Hypocreomycetidae</taxon>
        <taxon>Glomerellales</taxon>
        <taxon>Glomerellaceae</taxon>
        <taxon>Colletotrichum</taxon>
        <taxon>Colletotrichum gloeosporioides species complex</taxon>
    </lineage>
</organism>
<dbReference type="HOGENOM" id="CLU_041926_0_0_1"/>
<dbReference type="OrthoDB" id="3140657at2759"/>
<dbReference type="EMBL" id="AMYD01004146">
    <property type="protein sequence ID" value="EQB43901.1"/>
    <property type="molecule type" value="Genomic_DNA"/>
</dbReference>
<dbReference type="OMA" id="HNCMIAS"/>
<dbReference type="PANTHER" id="PTHR42057">
    <property type="entry name" value="F-BOX DOMAIN PROTEIN (AFU_ORTHOLOGUE AFUA_4G00200)"/>
    <property type="match status" value="1"/>
</dbReference>
<evidence type="ECO:0000256" key="1">
    <source>
        <dbReference type="SAM" id="MobiDB-lite"/>
    </source>
</evidence>
<feature type="region of interest" description="Disordered" evidence="1">
    <location>
        <begin position="512"/>
        <end position="534"/>
    </location>
</feature>
<evidence type="ECO:0000313" key="3">
    <source>
        <dbReference type="Proteomes" id="UP000015530"/>
    </source>
</evidence>
<dbReference type="Proteomes" id="UP000015530">
    <property type="component" value="Unassembled WGS sequence"/>
</dbReference>
<dbReference type="AlphaFoldDB" id="T0KWX7"/>
<proteinExistence type="predicted"/>
<accession>T0KWX7</accession>
<evidence type="ECO:0000313" key="2">
    <source>
        <dbReference type="EMBL" id="EQB43901.1"/>
    </source>
</evidence>
<protein>
    <submittedName>
        <fullName evidence="2">Uncharacterized protein</fullName>
    </submittedName>
</protein>